<gene>
    <name evidence="2" type="ORF">BA896_019630</name>
</gene>
<reference evidence="2 3" key="1">
    <citation type="submission" date="2016-10" db="EMBL/GenBank/DDBJ databases">
        <title>Updated version of Genome Assembly of Janthinobacterium lividum ERGS5:01.</title>
        <authorList>
            <person name="Kumar R."/>
            <person name="Acharya V."/>
            <person name="Singh D."/>
        </authorList>
    </citation>
    <scope>NUCLEOTIDE SEQUENCE [LARGE SCALE GENOMIC DNA]</scope>
    <source>
        <strain evidence="2 3">ERGS5:01</strain>
    </source>
</reference>
<dbReference type="PANTHER" id="PTHR11102">
    <property type="entry name" value="SEL-1-LIKE PROTEIN"/>
    <property type="match status" value="1"/>
</dbReference>
<dbReference type="InterPro" id="IPR011990">
    <property type="entry name" value="TPR-like_helical_dom_sf"/>
</dbReference>
<accession>A0A1E8PKM1</accession>
<dbReference type="SUPFAM" id="SSF81901">
    <property type="entry name" value="HCP-like"/>
    <property type="match status" value="1"/>
</dbReference>
<feature type="chain" id="PRO_5009214592" description="Sel1 repeat family protein" evidence="1">
    <location>
        <begin position="26"/>
        <end position="172"/>
    </location>
</feature>
<dbReference type="Proteomes" id="UP000092634">
    <property type="component" value="Unassembled WGS sequence"/>
</dbReference>
<organism evidence="2 3">
    <name type="scientific">Janthinobacterium lividum</name>
    <dbReference type="NCBI Taxonomy" id="29581"/>
    <lineage>
        <taxon>Bacteria</taxon>
        <taxon>Pseudomonadati</taxon>
        <taxon>Pseudomonadota</taxon>
        <taxon>Betaproteobacteria</taxon>
        <taxon>Burkholderiales</taxon>
        <taxon>Oxalobacteraceae</taxon>
        <taxon>Janthinobacterium</taxon>
    </lineage>
</organism>
<dbReference type="InterPro" id="IPR006597">
    <property type="entry name" value="Sel1-like"/>
</dbReference>
<dbReference type="Pfam" id="PF08238">
    <property type="entry name" value="Sel1"/>
    <property type="match status" value="2"/>
</dbReference>
<dbReference type="EMBL" id="MAQB02000010">
    <property type="protein sequence ID" value="OFJ46823.1"/>
    <property type="molecule type" value="Genomic_DNA"/>
</dbReference>
<evidence type="ECO:0000313" key="3">
    <source>
        <dbReference type="Proteomes" id="UP000092634"/>
    </source>
</evidence>
<sequence length="172" mass="18241">MIWLLPGALLLSLVCSSLTPGQAQAQDEAGNQLVQAKALMRGAAASQPQARVLFKVAAQQGGGPAAYYLGLMHKNGLGGPLDTASAISWLALAAQRGVAPAMFILANLLQTIDETQARHWLDAACAQEYPEALMQKAIVTKDGTMGYERSEAQSALLFRMAEHAMGHRGQEP</sequence>
<name>A0A1E8PKM1_9BURK</name>
<evidence type="ECO:0000313" key="2">
    <source>
        <dbReference type="EMBL" id="OFJ46823.1"/>
    </source>
</evidence>
<feature type="signal peptide" evidence="1">
    <location>
        <begin position="1"/>
        <end position="25"/>
    </location>
</feature>
<dbReference type="PANTHER" id="PTHR11102:SF160">
    <property type="entry name" value="ERAD-ASSOCIATED E3 UBIQUITIN-PROTEIN LIGASE COMPONENT HRD3"/>
    <property type="match status" value="1"/>
</dbReference>
<dbReference type="InterPro" id="IPR050767">
    <property type="entry name" value="Sel1_AlgK"/>
</dbReference>
<dbReference type="AlphaFoldDB" id="A0A1E8PKM1"/>
<dbReference type="SMART" id="SM00671">
    <property type="entry name" value="SEL1"/>
    <property type="match status" value="2"/>
</dbReference>
<evidence type="ECO:0000256" key="1">
    <source>
        <dbReference type="SAM" id="SignalP"/>
    </source>
</evidence>
<comment type="caution">
    <text evidence="2">The sequence shown here is derived from an EMBL/GenBank/DDBJ whole genome shotgun (WGS) entry which is preliminary data.</text>
</comment>
<dbReference type="Gene3D" id="1.25.40.10">
    <property type="entry name" value="Tetratricopeptide repeat domain"/>
    <property type="match status" value="1"/>
</dbReference>
<evidence type="ECO:0008006" key="4">
    <source>
        <dbReference type="Google" id="ProtNLM"/>
    </source>
</evidence>
<proteinExistence type="predicted"/>
<keyword evidence="1" id="KW-0732">Signal</keyword>
<protein>
    <recommendedName>
        <fullName evidence="4">Sel1 repeat family protein</fullName>
    </recommendedName>
</protein>